<dbReference type="AlphaFoldDB" id="A0A1T5CWP4"/>
<keyword evidence="1" id="KW-0732">Signal</keyword>
<reference evidence="3" key="1">
    <citation type="submission" date="2017-02" db="EMBL/GenBank/DDBJ databases">
        <authorList>
            <person name="Varghese N."/>
            <person name="Submissions S."/>
        </authorList>
    </citation>
    <scope>NUCLEOTIDE SEQUENCE [LARGE SCALE GENOMIC DNA]</scope>
    <source>
        <strain evidence="3">DSM 24967</strain>
    </source>
</reference>
<protein>
    <submittedName>
        <fullName evidence="2">Uncharacterized protein</fullName>
    </submittedName>
</protein>
<evidence type="ECO:0000313" key="2">
    <source>
        <dbReference type="EMBL" id="SKB63829.1"/>
    </source>
</evidence>
<name>A0A1T5CWP4_9BACT</name>
<feature type="signal peptide" evidence="1">
    <location>
        <begin position="1"/>
        <end position="24"/>
    </location>
</feature>
<gene>
    <name evidence="2" type="ORF">SAMN05660349_02118</name>
</gene>
<accession>A0A1T5CWP4</accession>
<proteinExistence type="predicted"/>
<keyword evidence="3" id="KW-1185">Reference proteome</keyword>
<dbReference type="EMBL" id="FUYQ01000015">
    <property type="protein sequence ID" value="SKB63829.1"/>
    <property type="molecule type" value="Genomic_DNA"/>
</dbReference>
<sequence>MRPFVFIISIYFLCLALLPCNCNIQTIDSLQDKTEQVSTAHSESDSAQEICTPFCACSSFHNPNFIAKNSFDLRNIDSTPVKKIAIYNENQTSSHLDSLWRPPKA</sequence>
<dbReference type="Proteomes" id="UP000190852">
    <property type="component" value="Unassembled WGS sequence"/>
</dbReference>
<evidence type="ECO:0000256" key="1">
    <source>
        <dbReference type="SAM" id="SignalP"/>
    </source>
</evidence>
<dbReference type="Pfam" id="PF20365">
    <property type="entry name" value="DUF6660"/>
    <property type="match status" value="1"/>
</dbReference>
<feature type="chain" id="PRO_5013364053" evidence="1">
    <location>
        <begin position="25"/>
        <end position="105"/>
    </location>
</feature>
<evidence type="ECO:0000313" key="3">
    <source>
        <dbReference type="Proteomes" id="UP000190852"/>
    </source>
</evidence>
<organism evidence="2 3">
    <name type="scientific">Parabacteroides chartae</name>
    <dbReference type="NCBI Taxonomy" id="1037355"/>
    <lineage>
        <taxon>Bacteria</taxon>
        <taxon>Pseudomonadati</taxon>
        <taxon>Bacteroidota</taxon>
        <taxon>Bacteroidia</taxon>
        <taxon>Bacteroidales</taxon>
        <taxon>Tannerellaceae</taxon>
        <taxon>Parabacteroides</taxon>
    </lineage>
</organism>
<dbReference type="RefSeq" id="WP_135107144.1">
    <property type="nucleotide sequence ID" value="NZ_FUYQ01000015.1"/>
</dbReference>
<dbReference type="InterPro" id="IPR046601">
    <property type="entry name" value="DUF6660"/>
</dbReference>